<dbReference type="SMART" id="SM00406">
    <property type="entry name" value="IGv"/>
    <property type="match status" value="1"/>
</dbReference>
<dbReference type="InterPro" id="IPR013783">
    <property type="entry name" value="Ig-like_fold"/>
</dbReference>
<dbReference type="Gene3D" id="2.60.40.10">
    <property type="entry name" value="Immunoglobulins"/>
    <property type="match status" value="1"/>
</dbReference>
<dbReference type="SUPFAM" id="SSF48726">
    <property type="entry name" value="Immunoglobulin"/>
    <property type="match status" value="1"/>
</dbReference>
<keyword evidence="7" id="KW-1185">Reference proteome</keyword>
<keyword evidence="2" id="KW-1064">Adaptive immunity</keyword>
<dbReference type="AlphaFoldDB" id="A0A8C4RF07"/>
<reference evidence="6" key="1">
    <citation type="submission" date="2021-06" db="EMBL/GenBank/DDBJ databases">
        <authorList>
            <consortium name="Wellcome Sanger Institute Data Sharing"/>
        </authorList>
    </citation>
    <scope>NUCLEOTIDE SEQUENCE [LARGE SCALE GENOMIC DNA]</scope>
</reference>
<dbReference type="Proteomes" id="UP000694620">
    <property type="component" value="Chromosome 2"/>
</dbReference>
<evidence type="ECO:0000256" key="2">
    <source>
        <dbReference type="ARBA" id="ARBA00023130"/>
    </source>
</evidence>
<name>A0A8C4RF07_ERPCA</name>
<keyword evidence="1" id="KW-0391">Immunity</keyword>
<dbReference type="GO" id="GO:0019814">
    <property type="term" value="C:immunoglobulin complex"/>
    <property type="evidence" value="ECO:0007669"/>
    <property type="project" value="UniProtKB-KW"/>
</dbReference>
<dbReference type="PANTHER" id="PTHR23266">
    <property type="entry name" value="IMMUNOGLOBULIN HEAVY CHAIN"/>
    <property type="match status" value="1"/>
</dbReference>
<dbReference type="GeneTree" id="ENSGT01150000286938"/>
<evidence type="ECO:0000313" key="6">
    <source>
        <dbReference type="Ensembl" id="ENSECRP00000000671.1"/>
    </source>
</evidence>
<evidence type="ECO:0000256" key="1">
    <source>
        <dbReference type="ARBA" id="ARBA00022859"/>
    </source>
</evidence>
<evidence type="ECO:0000313" key="7">
    <source>
        <dbReference type="Proteomes" id="UP000694620"/>
    </source>
</evidence>
<reference evidence="6" key="3">
    <citation type="submission" date="2025-09" db="UniProtKB">
        <authorList>
            <consortium name="Ensembl"/>
        </authorList>
    </citation>
    <scope>IDENTIFICATION</scope>
</reference>
<feature type="chain" id="PRO_5034827814" description="Ig-like domain-containing protein" evidence="4">
    <location>
        <begin position="22"/>
        <end position="123"/>
    </location>
</feature>
<dbReference type="FunFam" id="2.60.40.10:FF:003074">
    <property type="entry name" value="Immunoglobulin heavy variable 11-1"/>
    <property type="match status" value="1"/>
</dbReference>
<feature type="domain" description="Ig-like" evidence="5">
    <location>
        <begin position="21"/>
        <end position="123"/>
    </location>
</feature>
<sequence length="123" mass="14103">KDYSWYHWNFIFIFYFLGVHSQVNLKESDPVTARPGQSHQLSCKASGFTFTEYPMHWFRQAPGKGLEWVAEVSSPSGSSQWYATSVKGRFTISRDNSNSMVHLKMNSLQTTDTAVYYCARGTQ</sequence>
<organism evidence="6 7">
    <name type="scientific">Erpetoichthys calabaricus</name>
    <name type="common">Rope fish</name>
    <name type="synonym">Calamoichthys calabaricus</name>
    <dbReference type="NCBI Taxonomy" id="27687"/>
    <lineage>
        <taxon>Eukaryota</taxon>
        <taxon>Metazoa</taxon>
        <taxon>Chordata</taxon>
        <taxon>Craniata</taxon>
        <taxon>Vertebrata</taxon>
        <taxon>Euteleostomi</taxon>
        <taxon>Actinopterygii</taxon>
        <taxon>Polypteriformes</taxon>
        <taxon>Polypteridae</taxon>
        <taxon>Erpetoichthys</taxon>
    </lineage>
</organism>
<dbReference type="InterPro" id="IPR050199">
    <property type="entry name" value="IgHV"/>
</dbReference>
<dbReference type="InterPro" id="IPR013106">
    <property type="entry name" value="Ig_V-set"/>
</dbReference>
<reference evidence="6" key="2">
    <citation type="submission" date="2025-08" db="UniProtKB">
        <authorList>
            <consortium name="Ensembl"/>
        </authorList>
    </citation>
    <scope>IDENTIFICATION</scope>
</reference>
<feature type="signal peptide" evidence="4">
    <location>
        <begin position="1"/>
        <end position="21"/>
    </location>
</feature>
<dbReference type="Pfam" id="PF07686">
    <property type="entry name" value="V-set"/>
    <property type="match status" value="1"/>
</dbReference>
<evidence type="ECO:0000256" key="4">
    <source>
        <dbReference type="SAM" id="SignalP"/>
    </source>
</evidence>
<dbReference type="InterPro" id="IPR036179">
    <property type="entry name" value="Ig-like_dom_sf"/>
</dbReference>
<keyword evidence="3" id="KW-1280">Immunoglobulin</keyword>
<dbReference type="InterPro" id="IPR007110">
    <property type="entry name" value="Ig-like_dom"/>
</dbReference>
<proteinExistence type="predicted"/>
<dbReference type="GO" id="GO:0002250">
    <property type="term" value="P:adaptive immune response"/>
    <property type="evidence" value="ECO:0007669"/>
    <property type="project" value="UniProtKB-KW"/>
</dbReference>
<dbReference type="PROSITE" id="PS50835">
    <property type="entry name" value="IG_LIKE"/>
    <property type="match status" value="1"/>
</dbReference>
<evidence type="ECO:0000256" key="3">
    <source>
        <dbReference type="ARBA" id="ARBA00043265"/>
    </source>
</evidence>
<evidence type="ECO:0000259" key="5">
    <source>
        <dbReference type="PROSITE" id="PS50835"/>
    </source>
</evidence>
<accession>A0A8C4RF07</accession>
<keyword evidence="4" id="KW-0732">Signal</keyword>
<dbReference type="GO" id="GO:0005576">
    <property type="term" value="C:extracellular region"/>
    <property type="evidence" value="ECO:0007669"/>
    <property type="project" value="UniProtKB-ARBA"/>
</dbReference>
<dbReference type="Ensembl" id="ENSECRT00000000684.1">
    <property type="protein sequence ID" value="ENSECRP00000000671.1"/>
    <property type="gene ID" value="ENSECRG00000000409.1"/>
</dbReference>
<protein>
    <recommendedName>
        <fullName evidence="5">Ig-like domain-containing protein</fullName>
    </recommendedName>
</protein>